<dbReference type="EMBL" id="DUJP01000012">
    <property type="protein sequence ID" value="HII46409.1"/>
    <property type="molecule type" value="Genomic_DNA"/>
</dbReference>
<sequence length="517" mass="56123">MIFKYIEIYISLTLILASFASAILQGPYVDYDYISPPPAEYISVTIDRAYRLLTTNSSDYAVEAYAWVFNGGYFNFGIFTRDGGGWTACNWSGDIYKNPSSTIEFKGVCTPSKEHRDLGLPMFYKPSANVDYTWVQSVDLYGVGSVCTAILRQPSLDRVEIEEVGRAYRFRVYVKAPASDSTITLEVSQGGKRVYSVLKTVSTKLSSACVVLRVDFGPVEPKRCGRYDVEVVVSSGNYTGRWSGSVEAKVPCTTTGTITATATVTPTTTTPPLVRIVVSGDYATWRIKSSVDEISGSGVGNWNVRLGGTTDVLYAEIVKNPYGYVCTINPASLQVTAGGVYEFRITCARIQPVTVTVKDPFGVWWKVAWSGSASGERVGSGSGAWEVQPGENSPLYISAQVVNPLKYTDCIISPSSAVVFPGQNIEFSVNCASPYVNVVVIDSLGVMWRVKSGKTSTEGRGSATLQIELAGRTDVLTAEVVQNPPGYMCEISPRSVEVSAKGSVTFTITCKALKRYL</sequence>
<gene>
    <name evidence="1" type="ORF">HA333_02835</name>
</gene>
<name>A0A832SZA3_9CREN</name>
<protein>
    <submittedName>
        <fullName evidence="1">Uncharacterized protein</fullName>
    </submittedName>
</protein>
<accession>A0A832SZA3</accession>
<comment type="caution">
    <text evidence="1">The sequence shown here is derived from an EMBL/GenBank/DDBJ whole genome shotgun (WGS) entry which is preliminary data.</text>
</comment>
<evidence type="ECO:0000313" key="1">
    <source>
        <dbReference type="EMBL" id="HII46409.1"/>
    </source>
</evidence>
<evidence type="ECO:0000313" key="2">
    <source>
        <dbReference type="Proteomes" id="UP000651120"/>
    </source>
</evidence>
<proteinExistence type="predicted"/>
<reference evidence="1" key="1">
    <citation type="journal article" date="2020" name="bioRxiv">
        <title>A rank-normalized archaeal taxonomy based on genome phylogeny resolves widespread incomplete and uneven classifications.</title>
        <authorList>
            <person name="Rinke C."/>
            <person name="Chuvochina M."/>
            <person name="Mussig A.J."/>
            <person name="Chaumeil P.-A."/>
            <person name="Waite D.W."/>
            <person name="Whitman W.B."/>
            <person name="Parks D.H."/>
            <person name="Hugenholtz P."/>
        </authorList>
    </citation>
    <scope>NUCLEOTIDE SEQUENCE</scope>
    <source>
        <strain evidence="1">UBA8839</strain>
    </source>
</reference>
<dbReference type="RefSeq" id="WP_281070981.1">
    <property type="nucleotide sequence ID" value="NZ_DUJP01000012.1"/>
</dbReference>
<dbReference type="AlphaFoldDB" id="A0A832SZA3"/>
<dbReference type="Proteomes" id="UP000651120">
    <property type="component" value="Unassembled WGS sequence"/>
</dbReference>
<organism evidence="1 2">
    <name type="scientific">Pyrobaculum aerophilum</name>
    <dbReference type="NCBI Taxonomy" id="13773"/>
    <lineage>
        <taxon>Archaea</taxon>
        <taxon>Thermoproteota</taxon>
        <taxon>Thermoprotei</taxon>
        <taxon>Thermoproteales</taxon>
        <taxon>Thermoproteaceae</taxon>
        <taxon>Pyrobaculum</taxon>
    </lineage>
</organism>